<organism evidence="3 5">
    <name type="scientific">Treponema rectale</name>
    <dbReference type="NCBI Taxonomy" id="744512"/>
    <lineage>
        <taxon>Bacteria</taxon>
        <taxon>Pseudomonadati</taxon>
        <taxon>Spirochaetota</taxon>
        <taxon>Spirochaetia</taxon>
        <taxon>Spirochaetales</taxon>
        <taxon>Treponemataceae</taxon>
        <taxon>Treponema</taxon>
    </lineage>
</organism>
<evidence type="ECO:0000313" key="6">
    <source>
        <dbReference type="Proteomes" id="UP000593591"/>
    </source>
</evidence>
<feature type="compositionally biased region" description="Acidic residues" evidence="2">
    <location>
        <begin position="982"/>
        <end position="1001"/>
    </location>
</feature>
<dbReference type="KEGG" id="trc:DYE49_06405"/>
<evidence type="ECO:0000313" key="4">
    <source>
        <dbReference type="EMBL" id="QOS40106.1"/>
    </source>
</evidence>
<evidence type="ECO:0000313" key="5">
    <source>
        <dbReference type="Proteomes" id="UP000578697"/>
    </source>
</evidence>
<protein>
    <submittedName>
        <fullName evidence="3">Uncharacterized protein</fullName>
    </submittedName>
</protein>
<feature type="compositionally biased region" description="Polar residues" evidence="2">
    <location>
        <begin position="89"/>
        <end position="99"/>
    </location>
</feature>
<feature type="compositionally biased region" description="Acidic residues" evidence="2">
    <location>
        <begin position="64"/>
        <end position="88"/>
    </location>
</feature>
<reference evidence="3 5" key="2">
    <citation type="submission" date="2020-08" db="EMBL/GenBank/DDBJ databases">
        <title>Genomic Encyclopedia of Type Strains, Phase IV (KMG-IV): sequencing the most valuable type-strain genomes for metagenomic binning, comparative biology and taxonomic classification.</title>
        <authorList>
            <person name="Goeker M."/>
        </authorList>
    </citation>
    <scope>NUCLEOTIDE SEQUENCE [LARGE SCALE GENOMIC DNA]</scope>
    <source>
        <strain evidence="3 5">DSM 103679</strain>
    </source>
</reference>
<sequence>MSESSDKKTELDEYGVWIKNTAPADDNATFENTNNIPDELSDLSFLDKTAQSDFEQENGASAETAEEENSPADEEISLDEFMDSDFTDPNESLSPAPQTEASDSSAGSAEPPAAEPPAAEPPAAEPPAANESGEVSLDDFLDGGFESEPAEPAQADNNVENEETLDIDLSFDDTPDEEKFADIPQENNNTEEFANDDFNTLFGDDNSAAGSEGESVDLSEFGFGDDSEKKESAGSNESVDLSEFGFDDTDAGTQADKIEETKKEEGPVDYEMNVETDSDTQAPVIAETASDEEDEISVDTTMQAEETPVTADSDAPVSAPDDDFDVDSLLDGVDFGSDNETSSDAGENTVSENADVTETVQDDDSEAAVFQDETDIVQDAAADNTVSEDVPLQEENIDFTAEAPDAETENPFTADDETDLQAAETQTDGTFDLDEPVFEEPQPSQEEDSDFNFEDMVVDVTPSGETADVSEEDVSDIDVSSLEAPQADDEVTETEEVKENSLELDDIDTSLLDGPAVKDDETENAFADTMEDNQEQNENLSVTTSDDSETSEDGSYSFQEPSIADATDDVFSDTDFEAPAEESVQEEMTETEPAFEEPVFEEPAAGEESTEETEISEAAIGTEVDSDVSETEADDDLDTHIQAQAEESFPALNFAPISISTEDKSIPDTFEEEAASLESQDKEAEEQMNEVTAPVNDSEEKQAYSVFIKEEFVTEDTANEVQMQNTAPVQQKEAAPAPQPSDSGFDAGSLLKDIAAQIASLKTEISSLKTEFEELKNNEGAAKTVSAAAENNDIDLPVPGSEKDDDSGFFSDNDEDDTIALSGEELDNILNTAELTPPEEAVAPSEAEESLSMNFENEKLEEPVFEETEPEEEPQEEISVPKVDDIIVEPSASDLIEEKEESAAPDEEENFSDLITVDQPGLGEIENTEEEEEDDLSPSIESLSKPIELFKEEEEDEELEKGISEEPVGQVFDQWNSKDDEPASDADSVDEDAEQAVETEEAPVQQSEDNASSADSIPEGMKEEIKSVLSYMDQLLESLPEEKITEFAQSEQFETYKKLFKELGLA</sequence>
<dbReference type="EMBL" id="CP031517">
    <property type="protein sequence ID" value="QOS40106.1"/>
    <property type="molecule type" value="Genomic_DNA"/>
</dbReference>
<feature type="coiled-coil region" evidence="1">
    <location>
        <begin position="751"/>
        <end position="778"/>
    </location>
</feature>
<feature type="compositionally biased region" description="Pro residues" evidence="2">
    <location>
        <begin position="113"/>
        <end position="125"/>
    </location>
</feature>
<dbReference type="AlphaFoldDB" id="A0A840S6L2"/>
<feature type="compositionally biased region" description="Acidic residues" evidence="2">
    <location>
        <begin position="404"/>
        <end position="419"/>
    </location>
</feature>
<keyword evidence="5" id="KW-1185">Reference proteome</keyword>
<feature type="compositionally biased region" description="Acidic residues" evidence="2">
    <location>
        <begin position="803"/>
        <end position="818"/>
    </location>
</feature>
<name>A0A840S6L2_9SPIR</name>
<feature type="compositionally biased region" description="Acidic residues" evidence="2">
    <location>
        <begin position="360"/>
        <end position="376"/>
    </location>
</feature>
<evidence type="ECO:0000256" key="1">
    <source>
        <dbReference type="SAM" id="Coils"/>
    </source>
</evidence>
<accession>A0A840S6L2</accession>
<feature type="compositionally biased region" description="Acidic residues" evidence="2">
    <location>
        <begin position="863"/>
        <end position="876"/>
    </location>
</feature>
<feature type="compositionally biased region" description="Acidic residues" evidence="2">
    <location>
        <begin position="624"/>
        <end position="637"/>
    </location>
</feature>
<feature type="compositionally biased region" description="Acidic residues" evidence="2">
    <location>
        <begin position="566"/>
        <end position="615"/>
    </location>
</feature>
<feature type="compositionally biased region" description="Polar residues" evidence="2">
    <location>
        <begin position="719"/>
        <end position="729"/>
    </location>
</feature>
<feature type="compositionally biased region" description="Polar residues" evidence="2">
    <location>
        <begin position="1004"/>
        <end position="1015"/>
    </location>
</feature>
<dbReference type="RefSeq" id="WP_184651617.1">
    <property type="nucleotide sequence ID" value="NZ_JACHFR010000001.1"/>
</dbReference>
<proteinExistence type="predicted"/>
<keyword evidence="1" id="KW-0175">Coiled coil</keyword>
<feature type="compositionally biased region" description="Polar residues" evidence="2">
    <location>
        <begin position="338"/>
        <end position="359"/>
    </location>
</feature>
<dbReference type="Proteomes" id="UP000593591">
    <property type="component" value="Chromosome"/>
</dbReference>
<feature type="compositionally biased region" description="Basic and acidic residues" evidence="2">
    <location>
        <begin position="256"/>
        <end position="266"/>
    </location>
</feature>
<dbReference type="EMBL" id="JACHFR010000001">
    <property type="protein sequence ID" value="MBB5218189.1"/>
    <property type="molecule type" value="Genomic_DNA"/>
</dbReference>
<evidence type="ECO:0000313" key="3">
    <source>
        <dbReference type="EMBL" id="MBB5218189.1"/>
    </source>
</evidence>
<evidence type="ECO:0000256" key="2">
    <source>
        <dbReference type="SAM" id="MobiDB-lite"/>
    </source>
</evidence>
<feature type="region of interest" description="Disordered" evidence="2">
    <location>
        <begin position="21"/>
        <end position="637"/>
    </location>
</feature>
<feature type="compositionally biased region" description="Acidic residues" evidence="2">
    <location>
        <begin position="926"/>
        <end position="936"/>
    </location>
</feature>
<feature type="compositionally biased region" description="Acidic residues" evidence="2">
    <location>
        <begin position="895"/>
        <end position="911"/>
    </location>
</feature>
<gene>
    <name evidence="4" type="ORF">DYE49_06405</name>
    <name evidence="3" type="ORF">HNP77_000533</name>
</gene>
<feature type="region of interest" description="Disordered" evidence="2">
    <location>
        <begin position="662"/>
        <end position="698"/>
    </location>
</feature>
<feature type="region of interest" description="Disordered" evidence="2">
    <location>
        <begin position="717"/>
        <end position="748"/>
    </location>
</feature>
<dbReference type="Proteomes" id="UP000578697">
    <property type="component" value="Unassembled WGS sequence"/>
</dbReference>
<feature type="region of interest" description="Disordered" evidence="2">
    <location>
        <begin position="783"/>
        <end position="1021"/>
    </location>
</feature>
<feature type="compositionally biased region" description="Acidic residues" evidence="2">
    <location>
        <begin position="159"/>
        <end position="176"/>
    </location>
</feature>
<feature type="compositionally biased region" description="Low complexity" evidence="2">
    <location>
        <begin position="100"/>
        <end position="112"/>
    </location>
</feature>
<feature type="compositionally biased region" description="Polar residues" evidence="2">
    <location>
        <begin position="49"/>
        <end position="61"/>
    </location>
</feature>
<feature type="compositionally biased region" description="Acidic residues" evidence="2">
    <location>
        <begin position="445"/>
        <end position="457"/>
    </location>
</feature>
<reference evidence="4 6" key="1">
    <citation type="submission" date="2018-08" db="EMBL/GenBank/DDBJ databases">
        <title>The first complete genome of Treponema rectale (CHPAT), a commensal spirochete of the bovine rectum.</title>
        <authorList>
            <person name="Staton G.J."/>
            <person name="Clegg S.R."/>
            <person name="Carter S.D."/>
            <person name="Radford A.D."/>
            <person name="Darby A."/>
            <person name="Hall N."/>
            <person name="Birtles R.J."/>
            <person name="Evans N.J."/>
        </authorList>
    </citation>
    <scope>NUCLEOTIDE SEQUENCE [LARGE SCALE GENOMIC DNA]</scope>
    <source>
        <strain evidence="4 6">CHPA</strain>
    </source>
</reference>